<dbReference type="GO" id="GO:0022857">
    <property type="term" value="F:transmembrane transporter activity"/>
    <property type="evidence" value="ECO:0007669"/>
    <property type="project" value="TreeGrafter"/>
</dbReference>
<feature type="transmembrane region" description="Helical" evidence="7">
    <location>
        <begin position="296"/>
        <end position="321"/>
    </location>
</feature>
<comment type="subcellular location">
    <subcellularLocation>
        <location evidence="1">Cell membrane</location>
        <topology evidence="1">Multi-pass membrane protein</topology>
    </subcellularLocation>
</comment>
<keyword evidence="5 7" id="KW-0472">Membrane</keyword>
<dbReference type="Pfam" id="PF12704">
    <property type="entry name" value="MacB_PCD"/>
    <property type="match status" value="1"/>
</dbReference>
<evidence type="ECO:0000259" key="9">
    <source>
        <dbReference type="Pfam" id="PF12704"/>
    </source>
</evidence>
<evidence type="ECO:0000256" key="1">
    <source>
        <dbReference type="ARBA" id="ARBA00004651"/>
    </source>
</evidence>
<proteinExistence type="inferred from homology"/>
<dbReference type="PANTHER" id="PTHR30572">
    <property type="entry name" value="MEMBRANE COMPONENT OF TRANSPORTER-RELATED"/>
    <property type="match status" value="1"/>
</dbReference>
<feature type="domain" description="ABC3 transporter permease C-terminal" evidence="8">
    <location>
        <begin position="304"/>
        <end position="416"/>
    </location>
</feature>
<sequence>MSTFKRTTKVSFAQYIILIKDALKELSAQKLRTFLTLLGMIFGVGAVIAMLNIGEGAEREALKLIDSMGVNNIIINEQEFSDDELVEIREESLGLSMGDVAAAVSTLPFVSDFSASKIIKRYDVYSDYAKSDARVLGVSARYYTHANLKLISGRYTNGEDEQRLAQVAVLGADAAKELFPDTDPIAQFVKVNQVWLQVVGVLQAPPGNKDEFQGVKIGGDRYTIFTPLNTALKKFAHNSLASEIDSMKLRIAPTANPVVAAKAVTQLMEMRHAGVKDYDIIIPAELLAQQKQTQQIFNIVMACVAGISLLVGGIGIMNIMLANVMERTTEIGLLRAVGATQQDIRLQFLAESFTISVLGGLCGVIFGLALSEIIGFYSDWAVSWSPTAIGLSLSICMIVGVGFGVFPAIKASKLNPIDALHSD</sequence>
<keyword evidence="3 7" id="KW-0812">Transmembrane</keyword>
<evidence type="ECO:0000256" key="2">
    <source>
        <dbReference type="ARBA" id="ARBA00022475"/>
    </source>
</evidence>
<protein>
    <submittedName>
        <fullName evidence="10">ABC transporter permease</fullName>
    </submittedName>
</protein>
<dbReference type="AlphaFoldDB" id="A0AA42BKT8"/>
<evidence type="ECO:0000313" key="10">
    <source>
        <dbReference type="EMBL" id="MCP3428065.1"/>
    </source>
</evidence>
<evidence type="ECO:0000256" key="5">
    <source>
        <dbReference type="ARBA" id="ARBA00023136"/>
    </source>
</evidence>
<dbReference type="InterPro" id="IPR003838">
    <property type="entry name" value="ABC3_permease_C"/>
</dbReference>
<feature type="transmembrane region" description="Helical" evidence="7">
    <location>
        <begin position="389"/>
        <end position="409"/>
    </location>
</feature>
<dbReference type="GO" id="GO:0005886">
    <property type="term" value="C:plasma membrane"/>
    <property type="evidence" value="ECO:0007669"/>
    <property type="project" value="UniProtKB-SubCell"/>
</dbReference>
<dbReference type="EMBL" id="JANATA010000004">
    <property type="protein sequence ID" value="MCP3428065.1"/>
    <property type="molecule type" value="Genomic_DNA"/>
</dbReference>
<gene>
    <name evidence="10" type="ORF">NLF92_03775</name>
</gene>
<comment type="similarity">
    <text evidence="6">Belongs to the ABC-4 integral membrane protein family.</text>
</comment>
<evidence type="ECO:0000313" key="11">
    <source>
        <dbReference type="Proteomes" id="UP001165413"/>
    </source>
</evidence>
<organism evidence="10 11">
    <name type="scientific">Opacimonas viscosa</name>
    <dbReference type="NCBI Taxonomy" id="2961944"/>
    <lineage>
        <taxon>Bacteria</taxon>
        <taxon>Pseudomonadati</taxon>
        <taxon>Pseudomonadota</taxon>
        <taxon>Gammaproteobacteria</taxon>
        <taxon>Alteromonadales</taxon>
        <taxon>Alteromonadaceae</taxon>
        <taxon>Opacimonas</taxon>
    </lineage>
</organism>
<evidence type="ECO:0000256" key="6">
    <source>
        <dbReference type="ARBA" id="ARBA00038076"/>
    </source>
</evidence>
<comment type="caution">
    <text evidence="10">The sequence shown here is derived from an EMBL/GenBank/DDBJ whole genome shotgun (WGS) entry which is preliminary data.</text>
</comment>
<feature type="transmembrane region" description="Helical" evidence="7">
    <location>
        <begin position="353"/>
        <end position="377"/>
    </location>
</feature>
<evidence type="ECO:0000256" key="3">
    <source>
        <dbReference type="ARBA" id="ARBA00022692"/>
    </source>
</evidence>
<evidence type="ECO:0000256" key="7">
    <source>
        <dbReference type="SAM" id="Phobius"/>
    </source>
</evidence>
<evidence type="ECO:0000259" key="8">
    <source>
        <dbReference type="Pfam" id="PF02687"/>
    </source>
</evidence>
<dbReference type="PANTHER" id="PTHR30572:SF4">
    <property type="entry name" value="ABC TRANSPORTER PERMEASE YTRF"/>
    <property type="match status" value="1"/>
</dbReference>
<feature type="domain" description="MacB-like periplasmic core" evidence="9">
    <location>
        <begin position="33"/>
        <end position="266"/>
    </location>
</feature>
<keyword evidence="4 7" id="KW-1133">Transmembrane helix</keyword>
<reference evidence="10" key="1">
    <citation type="submission" date="2022-07" db="EMBL/GenBank/DDBJ databases">
        <title>Characterization of the Novel Bacterium Alteromonas immobilis LMIT006 and Alteromonas gregis LMIT007.</title>
        <authorList>
            <person name="Lin X."/>
        </authorList>
    </citation>
    <scope>NUCLEOTIDE SEQUENCE</scope>
    <source>
        <strain evidence="10">LMIT007</strain>
    </source>
</reference>
<evidence type="ECO:0000256" key="4">
    <source>
        <dbReference type="ARBA" id="ARBA00022989"/>
    </source>
</evidence>
<name>A0AA42BKT8_9ALTE</name>
<dbReference type="InterPro" id="IPR025857">
    <property type="entry name" value="MacB_PCD"/>
</dbReference>
<accession>A0AA42BKT8</accession>
<feature type="transmembrane region" description="Helical" evidence="7">
    <location>
        <begin position="34"/>
        <end position="54"/>
    </location>
</feature>
<dbReference type="Proteomes" id="UP001165413">
    <property type="component" value="Unassembled WGS sequence"/>
</dbReference>
<keyword evidence="11" id="KW-1185">Reference proteome</keyword>
<keyword evidence="2" id="KW-1003">Cell membrane</keyword>
<dbReference type="InterPro" id="IPR050250">
    <property type="entry name" value="Macrolide_Exporter_MacB"/>
</dbReference>
<dbReference type="RefSeq" id="WP_254099059.1">
    <property type="nucleotide sequence ID" value="NZ_JANATA010000004.1"/>
</dbReference>
<dbReference type="Pfam" id="PF02687">
    <property type="entry name" value="FtsX"/>
    <property type="match status" value="1"/>
</dbReference>